<reference evidence="1 2" key="1">
    <citation type="submission" date="2005-12" db="EMBL/GenBank/DDBJ databases">
        <authorList>
            <person name="Moran M.A."/>
            <person name="Ferriera S."/>
            <person name="Johnson J."/>
            <person name="Kravitz S."/>
            <person name="Halpern A."/>
            <person name="Remington K."/>
            <person name="Beeson K."/>
            <person name="Tran B."/>
            <person name="Rogers Y.-H."/>
            <person name="Friedman R."/>
            <person name="Venter J.C."/>
        </authorList>
    </citation>
    <scope>NUCLEOTIDE SEQUENCE [LARGE SCALE GENOMIC DNA]</scope>
    <source>
        <strain evidence="2">ATCC BAA-591 / DSM 15170 / ISM</strain>
    </source>
</reference>
<dbReference type="AlphaFoldDB" id="A3SMB9"/>
<proteinExistence type="predicted"/>
<evidence type="ECO:0000313" key="2">
    <source>
        <dbReference type="Proteomes" id="UP000005954"/>
    </source>
</evidence>
<dbReference type="STRING" id="89187.ISM_12125"/>
<accession>A3SMB9</accession>
<name>A3SMB9_ROSNI</name>
<dbReference type="HOGENOM" id="CLU_3221542_0_0_5"/>
<keyword evidence="2" id="KW-1185">Reference proteome</keyword>
<gene>
    <name evidence="1" type="ORF">ISM_12125</name>
</gene>
<protein>
    <submittedName>
        <fullName evidence="1">Uncharacterized protein</fullName>
    </submittedName>
</protein>
<organism evidence="1 2">
    <name type="scientific">Roseovarius nubinhibens (strain ATCC BAA-591 / DSM 15170 / ISM)</name>
    <dbReference type="NCBI Taxonomy" id="89187"/>
    <lineage>
        <taxon>Bacteria</taxon>
        <taxon>Pseudomonadati</taxon>
        <taxon>Pseudomonadota</taxon>
        <taxon>Alphaproteobacteria</taxon>
        <taxon>Rhodobacterales</taxon>
        <taxon>Roseobacteraceae</taxon>
        <taxon>Roseovarius</taxon>
    </lineage>
</organism>
<sequence>MEAPMRINLRMFSLLLLLSLPVVALAAIWEAGRPEVAYRGWSSP</sequence>
<evidence type="ECO:0000313" key="1">
    <source>
        <dbReference type="EMBL" id="EAP75609.1"/>
    </source>
</evidence>
<comment type="caution">
    <text evidence="1">The sequence shown here is derived from an EMBL/GenBank/DDBJ whole genome shotgun (WGS) entry which is preliminary data.</text>
</comment>
<dbReference type="RefSeq" id="WP_009814434.1">
    <property type="nucleotide sequence ID" value="NZ_CH724156.1"/>
</dbReference>
<dbReference type="Proteomes" id="UP000005954">
    <property type="component" value="Unassembled WGS sequence"/>
</dbReference>
<dbReference type="EMBL" id="AALY01000002">
    <property type="protein sequence ID" value="EAP75609.1"/>
    <property type="molecule type" value="Genomic_DNA"/>
</dbReference>